<dbReference type="InterPro" id="IPR036890">
    <property type="entry name" value="HATPase_C_sf"/>
</dbReference>
<proteinExistence type="predicted"/>
<dbReference type="EMBL" id="CP124535">
    <property type="protein sequence ID" value="WGV17359.1"/>
    <property type="molecule type" value="Genomic_DNA"/>
</dbReference>
<sequence>MTGRLTSPLLSLEQGRGRPLKALAQTVDLVAQLRERVRAFAETRLRKSVDVTFHVSRAKRPVACDPVLIEEMLAHLLDDATSESFGESFGPVLPACRNRCPDPPRHSHKSTARRADFWGRYPGFS</sequence>
<organism evidence="1 2">
    <name type="scientific">Fuscovulum ytuae</name>
    <dbReference type="NCBI Taxonomy" id="3042299"/>
    <lineage>
        <taxon>Bacteria</taxon>
        <taxon>Pseudomonadati</taxon>
        <taxon>Pseudomonadota</taxon>
        <taxon>Alphaproteobacteria</taxon>
        <taxon>Rhodobacterales</taxon>
        <taxon>Paracoccaceae</taxon>
        <taxon>Fuscovulum</taxon>
    </lineage>
</organism>
<protein>
    <submittedName>
        <fullName evidence="1">Uncharacterized protein</fullName>
    </submittedName>
</protein>
<name>A0ABY8Q9I8_9RHOB</name>
<reference evidence="1 2" key="1">
    <citation type="submission" date="2023-04" db="EMBL/GenBank/DDBJ databases">
        <title>YMD61, complete Genome.</title>
        <authorList>
            <person name="Zhang J."/>
        </authorList>
    </citation>
    <scope>NUCLEOTIDE SEQUENCE [LARGE SCALE GENOMIC DNA]</scope>
    <source>
        <strain evidence="1 2">YMD61</strain>
    </source>
</reference>
<dbReference type="RefSeq" id="WP_281468574.1">
    <property type="nucleotide sequence ID" value="NZ_CP124535.1"/>
</dbReference>
<dbReference type="Proteomes" id="UP001230978">
    <property type="component" value="Chromosome"/>
</dbReference>
<dbReference type="Gene3D" id="3.30.565.10">
    <property type="entry name" value="Histidine kinase-like ATPase, C-terminal domain"/>
    <property type="match status" value="1"/>
</dbReference>
<keyword evidence="2" id="KW-1185">Reference proteome</keyword>
<accession>A0ABY8Q9I8</accession>
<evidence type="ECO:0000313" key="1">
    <source>
        <dbReference type="EMBL" id="WGV17359.1"/>
    </source>
</evidence>
<evidence type="ECO:0000313" key="2">
    <source>
        <dbReference type="Proteomes" id="UP001230978"/>
    </source>
</evidence>
<gene>
    <name evidence="1" type="ORF">QF092_06075</name>
</gene>